<sequence length="38" mass="4737">MHYLRRPNTDQRMQQYFLQKQSATEWEVLAVTFVYMLL</sequence>
<dbReference type="EMBL" id="GBXM01019802">
    <property type="protein sequence ID" value="JAH88775.1"/>
    <property type="molecule type" value="Transcribed_RNA"/>
</dbReference>
<proteinExistence type="predicted"/>
<accession>A0A0E9WGU7</accession>
<dbReference type="AlphaFoldDB" id="A0A0E9WGU7"/>
<protein>
    <submittedName>
        <fullName evidence="1">Uncharacterized protein</fullName>
    </submittedName>
</protein>
<reference evidence="1" key="1">
    <citation type="submission" date="2014-11" db="EMBL/GenBank/DDBJ databases">
        <authorList>
            <person name="Amaro Gonzalez C."/>
        </authorList>
    </citation>
    <scope>NUCLEOTIDE SEQUENCE</scope>
</reference>
<name>A0A0E9WGU7_ANGAN</name>
<evidence type="ECO:0000313" key="1">
    <source>
        <dbReference type="EMBL" id="JAH88775.1"/>
    </source>
</evidence>
<reference evidence="1" key="2">
    <citation type="journal article" date="2015" name="Fish Shellfish Immunol.">
        <title>Early steps in the European eel (Anguilla anguilla)-Vibrio vulnificus interaction in the gills: Role of the RtxA13 toxin.</title>
        <authorList>
            <person name="Callol A."/>
            <person name="Pajuelo D."/>
            <person name="Ebbesson L."/>
            <person name="Teles M."/>
            <person name="MacKenzie S."/>
            <person name="Amaro C."/>
        </authorList>
    </citation>
    <scope>NUCLEOTIDE SEQUENCE</scope>
</reference>
<organism evidence="1">
    <name type="scientific">Anguilla anguilla</name>
    <name type="common">European freshwater eel</name>
    <name type="synonym">Muraena anguilla</name>
    <dbReference type="NCBI Taxonomy" id="7936"/>
    <lineage>
        <taxon>Eukaryota</taxon>
        <taxon>Metazoa</taxon>
        <taxon>Chordata</taxon>
        <taxon>Craniata</taxon>
        <taxon>Vertebrata</taxon>
        <taxon>Euteleostomi</taxon>
        <taxon>Actinopterygii</taxon>
        <taxon>Neopterygii</taxon>
        <taxon>Teleostei</taxon>
        <taxon>Anguilliformes</taxon>
        <taxon>Anguillidae</taxon>
        <taxon>Anguilla</taxon>
    </lineage>
</organism>